<name>A0A165EMQ7_9APHY</name>
<accession>A0A165EMQ7</accession>
<keyword evidence="1" id="KW-1133">Transmembrane helix</keyword>
<feature type="transmembrane region" description="Helical" evidence="1">
    <location>
        <begin position="37"/>
        <end position="57"/>
    </location>
</feature>
<sequence>MPGTAAVRRMECESGGCLMLGQRSDARERERDQEPCFISFGSISTALAAVFVASPALSTYRLPSPRPSWCCTSFTLSPPLK</sequence>
<gene>
    <name evidence="2" type="ORF">LAESUDRAFT_724850</name>
</gene>
<evidence type="ECO:0000256" key="1">
    <source>
        <dbReference type="SAM" id="Phobius"/>
    </source>
</evidence>
<evidence type="ECO:0000313" key="2">
    <source>
        <dbReference type="EMBL" id="KZT07385.1"/>
    </source>
</evidence>
<keyword evidence="1" id="KW-0812">Transmembrane</keyword>
<dbReference type="RefSeq" id="XP_040765125.1">
    <property type="nucleotide sequence ID" value="XM_040908706.1"/>
</dbReference>
<reference evidence="2 3" key="1">
    <citation type="journal article" date="2016" name="Mol. Biol. Evol.">
        <title>Comparative Genomics of Early-Diverging Mushroom-Forming Fungi Provides Insights into the Origins of Lignocellulose Decay Capabilities.</title>
        <authorList>
            <person name="Nagy L.G."/>
            <person name="Riley R."/>
            <person name="Tritt A."/>
            <person name="Adam C."/>
            <person name="Daum C."/>
            <person name="Floudas D."/>
            <person name="Sun H."/>
            <person name="Yadav J.S."/>
            <person name="Pangilinan J."/>
            <person name="Larsson K.H."/>
            <person name="Matsuura K."/>
            <person name="Barry K."/>
            <person name="Labutti K."/>
            <person name="Kuo R."/>
            <person name="Ohm R.A."/>
            <person name="Bhattacharya S.S."/>
            <person name="Shirouzu T."/>
            <person name="Yoshinaga Y."/>
            <person name="Martin F.M."/>
            <person name="Grigoriev I.V."/>
            <person name="Hibbett D.S."/>
        </authorList>
    </citation>
    <scope>NUCLEOTIDE SEQUENCE [LARGE SCALE GENOMIC DNA]</scope>
    <source>
        <strain evidence="2 3">93-53</strain>
    </source>
</reference>
<protein>
    <submittedName>
        <fullName evidence="2">Uncharacterized protein</fullName>
    </submittedName>
</protein>
<dbReference type="GeneID" id="63825735"/>
<dbReference type="EMBL" id="KV427619">
    <property type="protein sequence ID" value="KZT07385.1"/>
    <property type="molecule type" value="Genomic_DNA"/>
</dbReference>
<dbReference type="AlphaFoldDB" id="A0A165EMQ7"/>
<organism evidence="2 3">
    <name type="scientific">Laetiporus sulphureus 93-53</name>
    <dbReference type="NCBI Taxonomy" id="1314785"/>
    <lineage>
        <taxon>Eukaryota</taxon>
        <taxon>Fungi</taxon>
        <taxon>Dikarya</taxon>
        <taxon>Basidiomycota</taxon>
        <taxon>Agaricomycotina</taxon>
        <taxon>Agaricomycetes</taxon>
        <taxon>Polyporales</taxon>
        <taxon>Laetiporus</taxon>
    </lineage>
</organism>
<dbReference type="Proteomes" id="UP000076871">
    <property type="component" value="Unassembled WGS sequence"/>
</dbReference>
<evidence type="ECO:0000313" key="3">
    <source>
        <dbReference type="Proteomes" id="UP000076871"/>
    </source>
</evidence>
<keyword evidence="3" id="KW-1185">Reference proteome</keyword>
<keyword evidence="1" id="KW-0472">Membrane</keyword>
<dbReference type="InParanoid" id="A0A165EMQ7"/>
<proteinExistence type="predicted"/>